<protein>
    <submittedName>
        <fullName evidence="1">Uncharacterized protein</fullName>
    </submittedName>
</protein>
<sequence>MMIFPNMRQIKMFKITVMRHMKEDQDGHDFTGIHMTLSAAPAVSVIETKLCPLGNEKTAKVIDITENFH</sequence>
<dbReference type="Proteomes" id="UP000221101">
    <property type="component" value="Unassembled WGS sequence"/>
</dbReference>
<dbReference type="AlphaFoldDB" id="A0A2D0KRM3"/>
<comment type="caution">
    <text evidence="1">The sequence shown here is derived from an EMBL/GenBank/DDBJ whole genome shotgun (WGS) entry which is preliminary data.</text>
</comment>
<reference evidence="1 2" key="1">
    <citation type="journal article" date="2017" name="Nat. Microbiol.">
        <title>Natural product diversity associated with the nematode symbionts Photorhabdus and Xenorhabdus.</title>
        <authorList>
            <person name="Tobias N.J."/>
            <person name="Wolff H."/>
            <person name="Djahanschiri B."/>
            <person name="Grundmann F."/>
            <person name="Kronenwerth M."/>
            <person name="Shi Y.M."/>
            <person name="Simonyi S."/>
            <person name="Grun P."/>
            <person name="Shapiro-Ilan D."/>
            <person name="Pidot S.J."/>
            <person name="Stinear T.P."/>
            <person name="Ebersberger I."/>
            <person name="Bode H.B."/>
        </authorList>
    </citation>
    <scope>NUCLEOTIDE SEQUENCE [LARGE SCALE GENOMIC DNA]</scope>
    <source>
        <strain evidence="1 2">DSM 17907</strain>
    </source>
</reference>
<dbReference type="EMBL" id="NJCX01000087">
    <property type="protein sequence ID" value="PHM66086.1"/>
    <property type="molecule type" value="Genomic_DNA"/>
</dbReference>
<proteinExistence type="predicted"/>
<gene>
    <name evidence="1" type="ORF">Xkoz_03837</name>
</gene>
<evidence type="ECO:0000313" key="2">
    <source>
        <dbReference type="Proteomes" id="UP000221101"/>
    </source>
</evidence>
<name>A0A2D0KRM3_9GAMM</name>
<keyword evidence="2" id="KW-1185">Reference proteome</keyword>
<accession>A0A2D0KRM3</accession>
<evidence type="ECO:0000313" key="1">
    <source>
        <dbReference type="EMBL" id="PHM66086.1"/>
    </source>
</evidence>
<organism evidence="1 2">
    <name type="scientific">Xenorhabdus kozodoii</name>
    <dbReference type="NCBI Taxonomy" id="351676"/>
    <lineage>
        <taxon>Bacteria</taxon>
        <taxon>Pseudomonadati</taxon>
        <taxon>Pseudomonadota</taxon>
        <taxon>Gammaproteobacteria</taxon>
        <taxon>Enterobacterales</taxon>
        <taxon>Morganellaceae</taxon>
        <taxon>Xenorhabdus</taxon>
    </lineage>
</organism>